<accession>A0AAW1UUB8</accession>
<feature type="coiled-coil region" evidence="11">
    <location>
        <begin position="277"/>
        <end position="383"/>
    </location>
</feature>
<dbReference type="GO" id="GO:0005634">
    <property type="term" value="C:nucleus"/>
    <property type="evidence" value="ECO:0007669"/>
    <property type="project" value="UniProtKB-SubCell"/>
</dbReference>
<feature type="domain" description="Kinetochore protein Ndc80 CH" evidence="13">
    <location>
        <begin position="109"/>
        <end position="221"/>
    </location>
</feature>
<evidence type="ECO:0000256" key="7">
    <source>
        <dbReference type="ARBA" id="ARBA00023242"/>
    </source>
</evidence>
<organism evidence="14 15">
    <name type="scientific">Henosepilachna vigintioctopunctata</name>
    <dbReference type="NCBI Taxonomy" id="420089"/>
    <lineage>
        <taxon>Eukaryota</taxon>
        <taxon>Metazoa</taxon>
        <taxon>Ecdysozoa</taxon>
        <taxon>Arthropoda</taxon>
        <taxon>Hexapoda</taxon>
        <taxon>Insecta</taxon>
        <taxon>Pterygota</taxon>
        <taxon>Neoptera</taxon>
        <taxon>Endopterygota</taxon>
        <taxon>Coleoptera</taxon>
        <taxon>Polyphaga</taxon>
        <taxon>Cucujiformia</taxon>
        <taxon>Coccinelloidea</taxon>
        <taxon>Coccinellidae</taxon>
        <taxon>Epilachninae</taxon>
        <taxon>Epilachnini</taxon>
        <taxon>Henosepilachna</taxon>
    </lineage>
</organism>
<dbReference type="Gene3D" id="1.10.418.30">
    <property type="entry name" value="Ncd80 complex, Ncd80 subunit"/>
    <property type="match status" value="1"/>
</dbReference>
<keyword evidence="7 10" id="KW-0539">Nucleus</keyword>
<evidence type="ECO:0000259" key="13">
    <source>
        <dbReference type="Pfam" id="PF03801"/>
    </source>
</evidence>
<feature type="compositionally biased region" description="Polar residues" evidence="12">
    <location>
        <begin position="1"/>
        <end position="11"/>
    </location>
</feature>
<comment type="subcellular location">
    <subcellularLocation>
        <location evidence="10">Chromosome</location>
        <location evidence="10">Centromere</location>
        <location evidence="10">Kinetochore</location>
    </subcellularLocation>
    <subcellularLocation>
        <location evidence="10">Nucleus</location>
    </subcellularLocation>
</comment>
<evidence type="ECO:0000256" key="2">
    <source>
        <dbReference type="ARBA" id="ARBA00022454"/>
    </source>
</evidence>
<keyword evidence="2 10" id="KW-0158">Chromosome</keyword>
<evidence type="ECO:0000256" key="12">
    <source>
        <dbReference type="SAM" id="MobiDB-lite"/>
    </source>
</evidence>
<gene>
    <name evidence="14" type="ORF">WA026_001743</name>
</gene>
<name>A0AAW1UUB8_9CUCU</name>
<dbReference type="GO" id="GO:0051301">
    <property type="term" value="P:cell division"/>
    <property type="evidence" value="ECO:0007669"/>
    <property type="project" value="UniProtKB-UniRule"/>
</dbReference>
<feature type="compositionally biased region" description="Polar residues" evidence="12">
    <location>
        <begin position="19"/>
        <end position="46"/>
    </location>
</feature>
<keyword evidence="6 11" id="KW-0175">Coiled coil</keyword>
<keyword evidence="8 10" id="KW-0131">Cell cycle</keyword>
<comment type="function">
    <text evidence="10">Acts as a component of the essential kinetochore-associated NDC80 complex, which is required for chromosome segregation and spindle checkpoint activity.</text>
</comment>
<evidence type="ECO:0000256" key="8">
    <source>
        <dbReference type="ARBA" id="ARBA00023306"/>
    </source>
</evidence>
<dbReference type="PANTHER" id="PTHR10643">
    <property type="entry name" value="KINETOCHORE PROTEIN NDC80"/>
    <property type="match status" value="1"/>
</dbReference>
<evidence type="ECO:0000256" key="5">
    <source>
        <dbReference type="ARBA" id="ARBA00022838"/>
    </source>
</evidence>
<feature type="coiled-coil region" evidence="11">
    <location>
        <begin position="444"/>
        <end position="562"/>
    </location>
</feature>
<keyword evidence="9 10" id="KW-0137">Centromere</keyword>
<feature type="compositionally biased region" description="Low complexity" evidence="12">
    <location>
        <begin position="52"/>
        <end position="73"/>
    </location>
</feature>
<keyword evidence="5 10" id="KW-0995">Kinetochore</keyword>
<dbReference type="GO" id="GO:0051315">
    <property type="term" value="P:attachment of mitotic spindle microtubules to kinetochore"/>
    <property type="evidence" value="ECO:0007669"/>
    <property type="project" value="UniProtKB-UniRule"/>
</dbReference>
<evidence type="ECO:0000256" key="11">
    <source>
        <dbReference type="SAM" id="Coils"/>
    </source>
</evidence>
<dbReference type="Proteomes" id="UP001431783">
    <property type="component" value="Unassembled WGS sequence"/>
</dbReference>
<keyword evidence="3 10" id="KW-0132">Cell division</keyword>
<dbReference type="AlphaFoldDB" id="A0AAW1UUB8"/>
<protein>
    <recommendedName>
        <fullName evidence="10">Kinetochore protein NDC80</fullName>
    </recommendedName>
</protein>
<dbReference type="InterPro" id="IPR038273">
    <property type="entry name" value="Ndc80_sf"/>
</dbReference>
<evidence type="ECO:0000256" key="1">
    <source>
        <dbReference type="ARBA" id="ARBA00007050"/>
    </source>
</evidence>
<dbReference type="Pfam" id="PF03801">
    <property type="entry name" value="Ndc80_HEC"/>
    <property type="match status" value="1"/>
</dbReference>
<comment type="subunit">
    <text evidence="10">Component of the NDC80 complex.</text>
</comment>
<reference evidence="14 15" key="1">
    <citation type="submission" date="2023-03" db="EMBL/GenBank/DDBJ databases">
        <title>Genome insight into feeding habits of ladybird beetles.</title>
        <authorList>
            <person name="Li H.-S."/>
            <person name="Huang Y.-H."/>
            <person name="Pang H."/>
        </authorList>
    </citation>
    <scope>NUCLEOTIDE SEQUENCE [LARGE SCALE GENOMIC DNA]</scope>
    <source>
        <strain evidence="14">SYSU_2023b</strain>
        <tissue evidence="14">Whole body</tissue>
    </source>
</reference>
<evidence type="ECO:0000256" key="3">
    <source>
        <dbReference type="ARBA" id="ARBA00022618"/>
    </source>
</evidence>
<comment type="similarity">
    <text evidence="1 10">Belongs to the NDC80/HEC1 family.</text>
</comment>
<evidence type="ECO:0000256" key="4">
    <source>
        <dbReference type="ARBA" id="ARBA00022776"/>
    </source>
</evidence>
<evidence type="ECO:0000256" key="10">
    <source>
        <dbReference type="RuleBase" id="RU368072"/>
    </source>
</evidence>
<dbReference type="InterPro" id="IPR005550">
    <property type="entry name" value="Kinetochore_Ndc80"/>
</dbReference>
<keyword evidence="15" id="KW-1185">Reference proteome</keyword>
<comment type="caution">
    <text evidence="14">The sequence shown here is derived from an EMBL/GenBank/DDBJ whole genome shotgun (WGS) entry which is preliminary data.</text>
</comment>
<dbReference type="InterPro" id="IPR055260">
    <property type="entry name" value="Ndc80_CH"/>
</dbReference>
<dbReference type="GO" id="GO:0031262">
    <property type="term" value="C:Ndc80 complex"/>
    <property type="evidence" value="ECO:0007669"/>
    <property type="project" value="UniProtKB-UniRule"/>
</dbReference>
<evidence type="ECO:0000256" key="6">
    <source>
        <dbReference type="ARBA" id="ARBA00023054"/>
    </source>
</evidence>
<proteinExistence type="inferred from homology"/>
<evidence type="ECO:0000313" key="15">
    <source>
        <dbReference type="Proteomes" id="UP001431783"/>
    </source>
</evidence>
<keyword evidence="4 10" id="KW-0498">Mitosis</keyword>
<dbReference type="EMBL" id="JARQZJ010000091">
    <property type="protein sequence ID" value="KAK9883565.1"/>
    <property type="molecule type" value="Genomic_DNA"/>
</dbReference>
<sequence>MRNARTSSSNIPLPRFKRTLSSESLKDSQVSKPGFRRSNSYSQLSVPSHLVSRSSIRNEPSSSSKPNSYYKRSTNTPLHLASGCVKRMTATPLQSVPRSSRLASPALSLSSQKINDKKFISEQFQKTCSFLQNRLDDFDPTYLKTLTLNNFLKFVTLLFGEIDPRIKIDKEKYKETIFKYMKLYKYPGNVSISMLKSANTSLSWAPIMSMFGWLIDLINYSNAEEYQNEKLRKYIVEGSIRRFRGIETENLNTNYIDEIVGLDRYELNSILSECQQLEKEKNMKNTTSNNMRSEENTLLEEYERMKLEIEKYTDGQLEAIIKKEIDDLQNECDEKAKKIEEIKSSITTAEERISSQKYTLEDKKNLERKIEDLQFSVNLKKEKLDSIRKLKDDYDYKLTNSRRQIEVKVHEINERLLQLKPALINVDAKKIQLPDRGFHSQQFLETVEEKIQLLQNIRENVNMELNIVRNDLDNVRKEYDVLTNDVSEKEKMLAFRQQELEKIQVDISRLNFESEVLEQQLENKITTLLETAPDVESIKEQNLQLQKEVSRLLEEIKDYSNESVDLFKKFYEDAITDGAEMKNMMNHLYNKCFEAFDYCSKEMGTLSQEL</sequence>
<evidence type="ECO:0000256" key="9">
    <source>
        <dbReference type="ARBA" id="ARBA00023328"/>
    </source>
</evidence>
<evidence type="ECO:0000313" key="14">
    <source>
        <dbReference type="EMBL" id="KAK9883565.1"/>
    </source>
</evidence>
<feature type="region of interest" description="Disordered" evidence="12">
    <location>
        <begin position="1"/>
        <end position="74"/>
    </location>
</feature>
<dbReference type="PANTHER" id="PTHR10643:SF2">
    <property type="entry name" value="KINETOCHORE PROTEIN NDC80 HOMOLOG"/>
    <property type="match status" value="1"/>
</dbReference>